<dbReference type="Proteomes" id="UP000664349">
    <property type="component" value="Unassembled WGS sequence"/>
</dbReference>
<protein>
    <recommendedName>
        <fullName evidence="1">CBS domain-containing protein</fullName>
    </recommendedName>
</protein>
<dbReference type="RefSeq" id="WP_019101080.1">
    <property type="nucleotide sequence ID" value="NZ_JAODZN010000008.1"/>
</dbReference>
<proteinExistence type="predicted"/>
<dbReference type="SUPFAM" id="SSF54631">
    <property type="entry name" value="CBS-domain pair"/>
    <property type="match status" value="1"/>
</dbReference>
<evidence type="ECO:0000259" key="1">
    <source>
        <dbReference type="Pfam" id="PF00571"/>
    </source>
</evidence>
<gene>
    <name evidence="2" type="ORF">J1C50_00770</name>
</gene>
<dbReference type="InterPro" id="IPR046342">
    <property type="entry name" value="CBS_dom_sf"/>
</dbReference>
<evidence type="ECO:0000313" key="3">
    <source>
        <dbReference type="Proteomes" id="UP000664349"/>
    </source>
</evidence>
<dbReference type="Pfam" id="PF00571">
    <property type="entry name" value="CBS"/>
    <property type="match status" value="1"/>
</dbReference>
<evidence type="ECO:0000313" key="2">
    <source>
        <dbReference type="EMBL" id="MBO0414027.1"/>
    </source>
</evidence>
<dbReference type="InterPro" id="IPR000644">
    <property type="entry name" value="CBS_dom"/>
</dbReference>
<dbReference type="Gene3D" id="3.10.580.10">
    <property type="entry name" value="CBS-domain"/>
    <property type="match status" value="1"/>
</dbReference>
<sequence>MTRQADALPPFSRAIMRPSPFCIAADALQSEAEALMSQRKITAPLVIDERQRMAGVVKSFHI</sequence>
<accession>A0ABS3GG61</accession>
<reference evidence="2 3" key="1">
    <citation type="submission" date="2021-03" db="EMBL/GenBank/DDBJ databases">
        <title>First Case of infection caused by Chromobacterium haemolyticum derived from water in China.</title>
        <authorList>
            <person name="Chen J."/>
            <person name="Liu C."/>
        </authorList>
    </citation>
    <scope>NUCLEOTIDE SEQUENCE [LARGE SCALE GENOMIC DNA]</scope>
    <source>
        <strain evidence="2 3">WJ-5</strain>
    </source>
</reference>
<name>A0ABS3GG61_9NEIS</name>
<dbReference type="EMBL" id="JAFLRD010000001">
    <property type="protein sequence ID" value="MBO0414027.1"/>
    <property type="molecule type" value="Genomic_DNA"/>
</dbReference>
<feature type="domain" description="CBS" evidence="1">
    <location>
        <begin position="14"/>
        <end position="57"/>
    </location>
</feature>
<organism evidence="2 3">
    <name type="scientific">Chromobacterium haemolyticum</name>
    <dbReference type="NCBI Taxonomy" id="394935"/>
    <lineage>
        <taxon>Bacteria</taxon>
        <taxon>Pseudomonadati</taxon>
        <taxon>Pseudomonadota</taxon>
        <taxon>Betaproteobacteria</taxon>
        <taxon>Neisseriales</taxon>
        <taxon>Chromobacteriaceae</taxon>
        <taxon>Chromobacterium</taxon>
    </lineage>
</organism>
<comment type="caution">
    <text evidence="2">The sequence shown here is derived from an EMBL/GenBank/DDBJ whole genome shotgun (WGS) entry which is preliminary data.</text>
</comment>
<keyword evidence="3" id="KW-1185">Reference proteome</keyword>